<keyword evidence="1" id="KW-0732">Signal</keyword>
<dbReference type="GO" id="GO:0016787">
    <property type="term" value="F:hydrolase activity"/>
    <property type="evidence" value="ECO:0007669"/>
    <property type="project" value="InterPro"/>
</dbReference>
<feature type="domain" description="3-keto-alpha-glucoside-1,2-lyase/3-keto-2-hydroxy-glucal hydratase" evidence="2">
    <location>
        <begin position="45"/>
        <end position="277"/>
    </location>
</feature>
<dbReference type="EMBL" id="CP042913">
    <property type="protein sequence ID" value="QEG33399.1"/>
    <property type="molecule type" value="Genomic_DNA"/>
</dbReference>
<keyword evidence="4" id="KW-1185">Reference proteome</keyword>
<reference evidence="3 4" key="1">
    <citation type="submission" date="2019-08" db="EMBL/GenBank/DDBJ databases">
        <title>Deep-cultivation of Planctomycetes and their phenomic and genomic characterization uncovers novel biology.</title>
        <authorList>
            <person name="Wiegand S."/>
            <person name="Jogler M."/>
            <person name="Boedeker C."/>
            <person name="Pinto D."/>
            <person name="Vollmers J."/>
            <person name="Rivas-Marin E."/>
            <person name="Kohn T."/>
            <person name="Peeters S.H."/>
            <person name="Heuer A."/>
            <person name="Rast P."/>
            <person name="Oberbeckmann S."/>
            <person name="Bunk B."/>
            <person name="Jeske O."/>
            <person name="Meyerdierks A."/>
            <person name="Storesund J.E."/>
            <person name="Kallscheuer N."/>
            <person name="Luecker S."/>
            <person name="Lage O.M."/>
            <person name="Pohl T."/>
            <person name="Merkel B.J."/>
            <person name="Hornburger P."/>
            <person name="Mueller R.-W."/>
            <person name="Bruemmer F."/>
            <person name="Labrenz M."/>
            <person name="Spormann A.M."/>
            <person name="Op den Camp H."/>
            <person name="Overmann J."/>
            <person name="Amann R."/>
            <person name="Jetten M.S.M."/>
            <person name="Mascher T."/>
            <person name="Medema M.H."/>
            <person name="Devos D.P."/>
            <person name="Kaster A.-K."/>
            <person name="Ovreas L."/>
            <person name="Rohde M."/>
            <person name="Galperin M.Y."/>
            <person name="Jogler C."/>
        </authorList>
    </citation>
    <scope>NUCLEOTIDE SEQUENCE [LARGE SCALE GENOMIC DNA]</scope>
    <source>
        <strain evidence="3 4">Pr1d</strain>
    </source>
</reference>
<evidence type="ECO:0000256" key="1">
    <source>
        <dbReference type="SAM" id="SignalP"/>
    </source>
</evidence>
<evidence type="ECO:0000259" key="2">
    <source>
        <dbReference type="Pfam" id="PF06439"/>
    </source>
</evidence>
<dbReference type="InterPro" id="IPR010496">
    <property type="entry name" value="AL/BT2_dom"/>
</dbReference>
<protein>
    <recommendedName>
        <fullName evidence="2">3-keto-alpha-glucoside-1,2-lyase/3-keto-2-hydroxy-glucal hydratase domain-containing protein</fullName>
    </recommendedName>
</protein>
<proteinExistence type="predicted"/>
<name>A0A5B9Q6Q4_9BACT</name>
<organism evidence="3 4">
    <name type="scientific">Bythopirellula goksoeyrii</name>
    <dbReference type="NCBI Taxonomy" id="1400387"/>
    <lineage>
        <taxon>Bacteria</taxon>
        <taxon>Pseudomonadati</taxon>
        <taxon>Planctomycetota</taxon>
        <taxon>Planctomycetia</taxon>
        <taxon>Pirellulales</taxon>
        <taxon>Lacipirellulaceae</taxon>
        <taxon>Bythopirellula</taxon>
    </lineage>
</organism>
<evidence type="ECO:0000313" key="4">
    <source>
        <dbReference type="Proteomes" id="UP000323917"/>
    </source>
</evidence>
<accession>A0A5B9Q6Q4</accession>
<gene>
    <name evidence="3" type="ORF">Pr1d_06620</name>
</gene>
<dbReference type="Pfam" id="PF06439">
    <property type="entry name" value="3keto-disac_hyd"/>
    <property type="match status" value="1"/>
</dbReference>
<feature type="chain" id="PRO_5022886167" description="3-keto-alpha-glucoside-1,2-lyase/3-keto-2-hydroxy-glucal hydratase domain-containing protein" evidence="1">
    <location>
        <begin position="21"/>
        <end position="291"/>
    </location>
</feature>
<dbReference type="KEGG" id="bgok:Pr1d_06620"/>
<dbReference type="RefSeq" id="WP_148072170.1">
    <property type="nucleotide sequence ID" value="NZ_CP042913.1"/>
</dbReference>
<dbReference type="Gene3D" id="2.60.120.560">
    <property type="entry name" value="Exo-inulinase, domain 1"/>
    <property type="match status" value="1"/>
</dbReference>
<dbReference type="Proteomes" id="UP000323917">
    <property type="component" value="Chromosome"/>
</dbReference>
<dbReference type="AlphaFoldDB" id="A0A5B9Q6Q4"/>
<dbReference type="OrthoDB" id="259356at2"/>
<evidence type="ECO:0000313" key="3">
    <source>
        <dbReference type="EMBL" id="QEG33399.1"/>
    </source>
</evidence>
<sequence precursor="true">MLIRSFQLLLVLIIVFFSHQDSVSHGAEEKGTSQAFEAISPQKKAIKLFNGKNLDGLYTWLQNTKYKDPKEVFYVKDQILHITGDGWGSIITKERYRDYDMILEYKWGPRTWHERRNRARDSGLFIHSTGIDGGVGGVWMPGIEVNIIEGGVGDFILVVGEGKDGQPVPLSLTSEVGRDRDGEVVWNKDGIAETFDLSNRTRINWCDRDPDWEDVLGFRGKNDRESPTDEWTRLEVVCRGGHIQVFVNGSLVNEAFDAVPAEGKLQLQAELAEILVRRWELLPLKNAVIEE</sequence>
<feature type="signal peptide" evidence="1">
    <location>
        <begin position="1"/>
        <end position="20"/>
    </location>
</feature>